<dbReference type="PRINTS" id="PR00368">
    <property type="entry name" value="FADPNR"/>
</dbReference>
<evidence type="ECO:0000256" key="8">
    <source>
        <dbReference type="ARBA" id="ARBA00022857"/>
    </source>
</evidence>
<gene>
    <name evidence="16" type="ORF">EKG83_19015</name>
</gene>
<keyword evidence="8" id="KW-0521">NADP</keyword>
<evidence type="ECO:0000256" key="3">
    <source>
        <dbReference type="ARBA" id="ARBA00007588"/>
    </source>
</evidence>
<dbReference type="InterPro" id="IPR025700">
    <property type="entry name" value="Lys/Orn_oxygenase"/>
</dbReference>
<dbReference type="RefSeq" id="WP_033434403.1">
    <property type="nucleotide sequence ID" value="NZ_CP034550.1"/>
</dbReference>
<dbReference type="KEGG" id="ssyi:EKG83_19015"/>
<keyword evidence="6" id="KW-0285">Flavoprotein</keyword>
<keyword evidence="9" id="KW-0560">Oxidoreductase</keyword>
<evidence type="ECO:0000256" key="11">
    <source>
        <dbReference type="ARBA" id="ARBA00029939"/>
    </source>
</evidence>
<dbReference type="Proteomes" id="UP000325787">
    <property type="component" value="Chromosome"/>
</dbReference>
<evidence type="ECO:0000256" key="14">
    <source>
        <dbReference type="ARBA" id="ARBA00032738"/>
    </source>
</evidence>
<comment type="pathway">
    <text evidence="2">Siderophore biosynthesis.</text>
</comment>
<evidence type="ECO:0000256" key="5">
    <source>
        <dbReference type="ARBA" id="ARBA00016406"/>
    </source>
</evidence>
<evidence type="ECO:0000256" key="13">
    <source>
        <dbReference type="ARBA" id="ARBA00032493"/>
    </source>
</evidence>
<reference evidence="17" key="1">
    <citation type="journal article" date="2021" name="Curr. Microbiol.">
        <title>Complete genome of nocamycin-producing strain Saccharothrix syringae NRRL B-16468 reveals the biosynthetic potential for secondary metabolites.</title>
        <authorList>
            <person name="Mo X."/>
            <person name="Yang S."/>
        </authorList>
    </citation>
    <scope>NUCLEOTIDE SEQUENCE [LARGE SCALE GENOMIC DNA]</scope>
    <source>
        <strain evidence="17">ATCC 51364 / DSM 43886 / JCM 6844 / KCTC 9398 / NBRC 14523 / NRRL B-16468 / INA 2240</strain>
    </source>
</reference>
<dbReference type="Gene3D" id="3.50.50.60">
    <property type="entry name" value="FAD/NAD(P)-binding domain"/>
    <property type="match status" value="1"/>
</dbReference>
<dbReference type="Pfam" id="PF13434">
    <property type="entry name" value="Lys_Orn_oxgnase"/>
    <property type="match status" value="1"/>
</dbReference>
<dbReference type="GO" id="GO:0047091">
    <property type="term" value="F:L-lysine 6-monooxygenase (NADPH) activity"/>
    <property type="evidence" value="ECO:0007669"/>
    <property type="project" value="UniProtKB-EC"/>
</dbReference>
<protein>
    <recommendedName>
        <fullName evidence="5">L-lysine N6-monooxygenase MbtG</fullName>
        <ecNumber evidence="4">1.14.13.59</ecNumber>
    </recommendedName>
    <alternativeName>
        <fullName evidence="14">Lysine 6-N-hydroxylase</fullName>
    </alternativeName>
    <alternativeName>
        <fullName evidence="13">Lysine N6-hydroxylase</fullName>
    </alternativeName>
    <alternativeName>
        <fullName evidence="11">Lysine-N-oxygenase</fullName>
    </alternativeName>
    <alternativeName>
        <fullName evidence="12">Mycobactin synthase protein G</fullName>
    </alternativeName>
</protein>
<comment type="catalytic activity">
    <reaction evidence="15">
        <text>L-lysine + NADPH + O2 = N(6)-hydroxy-L-lysine + NADP(+) + H2O</text>
        <dbReference type="Rhea" id="RHEA:23228"/>
        <dbReference type="ChEBI" id="CHEBI:15377"/>
        <dbReference type="ChEBI" id="CHEBI:15379"/>
        <dbReference type="ChEBI" id="CHEBI:32551"/>
        <dbReference type="ChEBI" id="CHEBI:57783"/>
        <dbReference type="ChEBI" id="CHEBI:57820"/>
        <dbReference type="ChEBI" id="CHEBI:58349"/>
        <dbReference type="EC" id="1.14.13.59"/>
    </reaction>
</comment>
<comment type="cofactor">
    <cofactor evidence="1">
        <name>FAD</name>
        <dbReference type="ChEBI" id="CHEBI:57692"/>
    </cofactor>
</comment>
<dbReference type="EC" id="1.14.13.59" evidence="4"/>
<proteinExistence type="inferred from homology"/>
<evidence type="ECO:0000313" key="17">
    <source>
        <dbReference type="Proteomes" id="UP000325787"/>
    </source>
</evidence>
<evidence type="ECO:0000256" key="1">
    <source>
        <dbReference type="ARBA" id="ARBA00001974"/>
    </source>
</evidence>
<dbReference type="SUPFAM" id="SSF51905">
    <property type="entry name" value="FAD/NAD(P)-binding domain"/>
    <property type="match status" value="2"/>
</dbReference>
<dbReference type="AlphaFoldDB" id="A0A5Q0H069"/>
<keyword evidence="10 16" id="KW-0503">Monooxygenase</keyword>
<dbReference type="EMBL" id="CP034550">
    <property type="protein sequence ID" value="QFZ19254.1"/>
    <property type="molecule type" value="Genomic_DNA"/>
</dbReference>
<accession>A0A5Q0H069</accession>
<evidence type="ECO:0000256" key="12">
    <source>
        <dbReference type="ARBA" id="ARBA00031158"/>
    </source>
</evidence>
<evidence type="ECO:0000256" key="4">
    <source>
        <dbReference type="ARBA" id="ARBA00013076"/>
    </source>
</evidence>
<evidence type="ECO:0000313" key="16">
    <source>
        <dbReference type="EMBL" id="QFZ19254.1"/>
    </source>
</evidence>
<evidence type="ECO:0000256" key="7">
    <source>
        <dbReference type="ARBA" id="ARBA00022827"/>
    </source>
</evidence>
<name>A0A5Q0H069_SACSY</name>
<keyword evidence="7" id="KW-0274">FAD</keyword>
<evidence type="ECO:0000256" key="15">
    <source>
        <dbReference type="ARBA" id="ARBA00048407"/>
    </source>
</evidence>
<evidence type="ECO:0000256" key="6">
    <source>
        <dbReference type="ARBA" id="ARBA00022630"/>
    </source>
</evidence>
<sequence>MPQPPVFDLLGVGFGPSNLALAIAVTEHNASAGVGDVVTAHFLERQPRFGWHRGMLLDDATMQVSFLKDLVTLRNPSSSFSFLNYLHGKGRLVDFINHKNLFPLRVEFHDYFEWAAGRVDDLVSYGHDVVAVRPVTEGGVVTHFDVTSRTATGEVEVRRARNLVLATGLRPALPDGVLPSDRVWHTRDFLHRVESLVDPKRLVVVGAGQSGAEVTAHLHERFPGAEVCAVFARYGYSPADDSSFANRIFDPAAVDDYFAAPEPVKRMLMDYHANTNYAVVDNDLIAELYRRVYREKVLGAPRLRLFNLSRVAELHDDEPGLRVTVESLSSGQREVLEADAVVYATGYREADPTALLGELADRCDRDEAGRPVVDRDYRMRTDPAVSAGLYLQGGTEHTHGISSSLLSNTSVRVGEILRSVLDHRPAVVPAHPEFAISLPGLG</sequence>
<dbReference type="OrthoDB" id="7527071at2"/>
<organism evidence="16 17">
    <name type="scientific">Saccharothrix syringae</name>
    <name type="common">Nocardiopsis syringae</name>
    <dbReference type="NCBI Taxonomy" id="103733"/>
    <lineage>
        <taxon>Bacteria</taxon>
        <taxon>Bacillati</taxon>
        <taxon>Actinomycetota</taxon>
        <taxon>Actinomycetes</taxon>
        <taxon>Pseudonocardiales</taxon>
        <taxon>Pseudonocardiaceae</taxon>
        <taxon>Saccharothrix</taxon>
    </lineage>
</organism>
<dbReference type="PRINTS" id="PR00411">
    <property type="entry name" value="PNDRDTASEI"/>
</dbReference>
<dbReference type="PANTHER" id="PTHR42802:SF1">
    <property type="entry name" value="L-ORNITHINE N(5)-MONOOXYGENASE"/>
    <property type="match status" value="1"/>
</dbReference>
<dbReference type="InterPro" id="IPR036188">
    <property type="entry name" value="FAD/NAD-bd_sf"/>
</dbReference>
<comment type="similarity">
    <text evidence="3">Belongs to the lysine N(6)-hydroxylase/L-ornithine N(5)-oxygenase family.</text>
</comment>
<evidence type="ECO:0000256" key="10">
    <source>
        <dbReference type="ARBA" id="ARBA00023033"/>
    </source>
</evidence>
<dbReference type="PANTHER" id="PTHR42802">
    <property type="entry name" value="MONOOXYGENASE"/>
    <property type="match status" value="1"/>
</dbReference>
<evidence type="ECO:0000256" key="2">
    <source>
        <dbReference type="ARBA" id="ARBA00004924"/>
    </source>
</evidence>
<evidence type="ECO:0000256" key="9">
    <source>
        <dbReference type="ARBA" id="ARBA00023002"/>
    </source>
</evidence>
<keyword evidence="17" id="KW-1185">Reference proteome</keyword>